<feature type="region of interest" description="Disordered" evidence="2">
    <location>
        <begin position="270"/>
        <end position="298"/>
    </location>
</feature>
<protein>
    <submittedName>
        <fullName evidence="3">Protein FAM98B</fullName>
    </submittedName>
</protein>
<dbReference type="STRING" id="448386.A0A2V3IHV5"/>
<dbReference type="Proteomes" id="UP000247409">
    <property type="component" value="Unassembled WGS sequence"/>
</dbReference>
<comment type="similarity">
    <text evidence="1">Belongs to the FAM98 family.</text>
</comment>
<organism evidence="3 4">
    <name type="scientific">Gracilariopsis chorda</name>
    <dbReference type="NCBI Taxonomy" id="448386"/>
    <lineage>
        <taxon>Eukaryota</taxon>
        <taxon>Rhodophyta</taxon>
        <taxon>Florideophyceae</taxon>
        <taxon>Rhodymeniophycidae</taxon>
        <taxon>Gracilariales</taxon>
        <taxon>Gracilariaceae</taxon>
        <taxon>Gracilariopsis</taxon>
    </lineage>
</organism>
<reference evidence="3 4" key="1">
    <citation type="journal article" date="2018" name="Mol. Biol. Evol.">
        <title>Analysis of the draft genome of the red seaweed Gracilariopsis chorda provides insights into genome size evolution in Rhodophyta.</title>
        <authorList>
            <person name="Lee J."/>
            <person name="Yang E.C."/>
            <person name="Graf L."/>
            <person name="Yang J.H."/>
            <person name="Qiu H."/>
            <person name="Zel Zion U."/>
            <person name="Chan C.X."/>
            <person name="Stephens T.G."/>
            <person name="Weber A.P.M."/>
            <person name="Boo G.H."/>
            <person name="Boo S.M."/>
            <person name="Kim K.M."/>
            <person name="Shin Y."/>
            <person name="Jung M."/>
            <person name="Lee S.J."/>
            <person name="Yim H.S."/>
            <person name="Lee J.H."/>
            <person name="Bhattacharya D."/>
            <person name="Yoon H.S."/>
        </authorList>
    </citation>
    <scope>NUCLEOTIDE SEQUENCE [LARGE SCALE GENOMIC DNA]</scope>
    <source>
        <strain evidence="3 4">SKKU-2015</strain>
        <tissue evidence="3">Whole body</tissue>
    </source>
</reference>
<evidence type="ECO:0000256" key="2">
    <source>
        <dbReference type="SAM" id="MobiDB-lite"/>
    </source>
</evidence>
<evidence type="ECO:0000313" key="3">
    <source>
        <dbReference type="EMBL" id="PXF41676.1"/>
    </source>
</evidence>
<dbReference type="PANTHER" id="PTHR31353:SF1">
    <property type="entry name" value="PROTEIN FAM98B"/>
    <property type="match status" value="1"/>
</dbReference>
<dbReference type="AlphaFoldDB" id="A0A2V3IHV5"/>
<comment type="caution">
    <text evidence="3">The sequence shown here is derived from an EMBL/GenBank/DDBJ whole genome shotgun (WGS) entry which is preliminary data.</text>
</comment>
<proteinExistence type="inferred from homology"/>
<dbReference type="InterPro" id="IPR018797">
    <property type="entry name" value="FAM98"/>
</dbReference>
<sequence length="298" mass="33039">MALSVEETAEILGVPLAEDDEQHKIFVSSILSELDPNSTITDTLPDVGLRSVGFEGDPKDRAAVSQFLLSTLQTHRILQHDQTQEQHDPKDELLTDAVSRMCASLEIPPSQKQSFEEADVANIIKNIVSRIEAEASQDTLHARLGSPLVPQTLSADQISTCTEILDKLQKEHVVRRNMLLTRFNVTLSTFARSNAVKKHQKQFESLKLRAEQLERISSVELYEALAARQWLLADPPVAATVDADEVKSFLMGQVPDRGGRLAVAGSMPHFRGRVPTWQERNPGKGKGKGKGHKKKRKA</sequence>
<accession>A0A2V3IHV5</accession>
<dbReference type="EMBL" id="NBIV01000203">
    <property type="protein sequence ID" value="PXF41676.1"/>
    <property type="molecule type" value="Genomic_DNA"/>
</dbReference>
<gene>
    <name evidence="3" type="ORF">BWQ96_08597</name>
</gene>
<keyword evidence="4" id="KW-1185">Reference proteome</keyword>
<dbReference type="GO" id="GO:0072669">
    <property type="term" value="C:tRNA-splicing ligase complex"/>
    <property type="evidence" value="ECO:0007669"/>
    <property type="project" value="TreeGrafter"/>
</dbReference>
<feature type="compositionally biased region" description="Basic residues" evidence="2">
    <location>
        <begin position="283"/>
        <end position="298"/>
    </location>
</feature>
<evidence type="ECO:0000256" key="1">
    <source>
        <dbReference type="ARBA" id="ARBA00007218"/>
    </source>
</evidence>
<dbReference type="Pfam" id="PF10239">
    <property type="entry name" value="DUF2465"/>
    <property type="match status" value="1"/>
</dbReference>
<dbReference type="OrthoDB" id="512356at2759"/>
<name>A0A2V3IHV5_9FLOR</name>
<evidence type="ECO:0000313" key="4">
    <source>
        <dbReference type="Proteomes" id="UP000247409"/>
    </source>
</evidence>
<dbReference type="PANTHER" id="PTHR31353">
    <property type="entry name" value="FAM98"/>
    <property type="match status" value="1"/>
</dbReference>